<dbReference type="Proteomes" id="UP000655589">
    <property type="component" value="Unassembled WGS sequence"/>
</dbReference>
<dbReference type="Gene3D" id="3.40.190.10">
    <property type="entry name" value="Periplasmic binding protein-like II"/>
    <property type="match status" value="2"/>
</dbReference>
<name>A0A8H9GIS7_9MICO</name>
<dbReference type="PANTHER" id="PTHR35936:SF17">
    <property type="entry name" value="ARGININE-BINDING EXTRACELLULAR PROTEIN ARTP"/>
    <property type="match status" value="1"/>
</dbReference>
<dbReference type="AlphaFoldDB" id="A0A8H9GIS7"/>
<evidence type="ECO:0000313" key="4">
    <source>
        <dbReference type="Proteomes" id="UP000655589"/>
    </source>
</evidence>
<dbReference type="SUPFAM" id="SSF53850">
    <property type="entry name" value="Periplasmic binding protein-like II"/>
    <property type="match status" value="1"/>
</dbReference>
<keyword evidence="4" id="KW-1185">Reference proteome</keyword>
<keyword evidence="1" id="KW-0732">Signal</keyword>
<organism evidence="3 4">
    <name type="scientific">Promicromonospora citrea</name>
    <dbReference type="NCBI Taxonomy" id="43677"/>
    <lineage>
        <taxon>Bacteria</taxon>
        <taxon>Bacillati</taxon>
        <taxon>Actinomycetota</taxon>
        <taxon>Actinomycetes</taxon>
        <taxon>Micrococcales</taxon>
        <taxon>Promicromonosporaceae</taxon>
        <taxon>Promicromonospora</taxon>
    </lineage>
</organism>
<accession>A0A8H9GIS7</accession>
<protein>
    <recommendedName>
        <fullName evidence="2">Solute-binding protein family 3/N-terminal domain-containing protein</fullName>
    </recommendedName>
</protein>
<gene>
    <name evidence="3" type="ORF">GCM10010102_28060</name>
</gene>
<sequence length="313" mass="33467">MALGHHVRGSRARAVIGSIAAFTALGAVLAGCSTDSTQAAEGPDQSVEVDENLHAMLPGELRGESARITVGTESGYPPFEYTNEAGRIVGFEIDLFDAASDRLGLKYTFHDMPWDSLIDELYASNVDVVAAAMSDTEERQRESDFVDYYNDSDAIMVAAGNPLGIKTLADLCGRKVAVLGGTDPEDYTSQQTALMAMNQGDCQAEPITILPFDTDANALAEVEAGRADAELTQWSTGAYNAKQIGSGDVFEVANTEIINPTPLGFRFLKGDVELVRAYQASLQSLIDDGTYAEILERHDLSVGALEKATINGQ</sequence>
<dbReference type="RefSeq" id="WP_171107173.1">
    <property type="nucleotide sequence ID" value="NZ_BMPT01000011.1"/>
</dbReference>
<feature type="domain" description="Solute-binding protein family 3/N-terminal" evidence="2">
    <location>
        <begin position="67"/>
        <end position="302"/>
    </location>
</feature>
<dbReference type="CDD" id="cd01004">
    <property type="entry name" value="PBP2_MidA_like"/>
    <property type="match status" value="1"/>
</dbReference>
<evidence type="ECO:0000259" key="2">
    <source>
        <dbReference type="SMART" id="SM00062"/>
    </source>
</evidence>
<proteinExistence type="predicted"/>
<dbReference type="SMART" id="SM00062">
    <property type="entry name" value="PBPb"/>
    <property type="match status" value="1"/>
</dbReference>
<reference evidence="3" key="2">
    <citation type="submission" date="2020-09" db="EMBL/GenBank/DDBJ databases">
        <authorList>
            <person name="Sun Q."/>
            <person name="Ohkuma M."/>
        </authorList>
    </citation>
    <scope>NUCLEOTIDE SEQUENCE</scope>
    <source>
        <strain evidence="3">JCM 3051</strain>
    </source>
</reference>
<dbReference type="PANTHER" id="PTHR35936">
    <property type="entry name" value="MEMBRANE-BOUND LYTIC MUREIN TRANSGLYCOSYLASE F"/>
    <property type="match status" value="1"/>
</dbReference>
<evidence type="ECO:0000256" key="1">
    <source>
        <dbReference type="ARBA" id="ARBA00022729"/>
    </source>
</evidence>
<dbReference type="InterPro" id="IPR001638">
    <property type="entry name" value="Solute-binding_3/MltF_N"/>
</dbReference>
<dbReference type="EMBL" id="BMPT01000011">
    <property type="protein sequence ID" value="GGM31071.1"/>
    <property type="molecule type" value="Genomic_DNA"/>
</dbReference>
<comment type="caution">
    <text evidence="3">The sequence shown here is derived from an EMBL/GenBank/DDBJ whole genome shotgun (WGS) entry which is preliminary data.</text>
</comment>
<evidence type="ECO:0000313" key="3">
    <source>
        <dbReference type="EMBL" id="GGM31071.1"/>
    </source>
</evidence>
<reference evidence="3" key="1">
    <citation type="journal article" date="2014" name="Int. J. Syst. Evol. Microbiol.">
        <title>Complete genome sequence of Corynebacterium casei LMG S-19264T (=DSM 44701T), isolated from a smear-ripened cheese.</title>
        <authorList>
            <consortium name="US DOE Joint Genome Institute (JGI-PGF)"/>
            <person name="Walter F."/>
            <person name="Albersmeier A."/>
            <person name="Kalinowski J."/>
            <person name="Ruckert C."/>
        </authorList>
    </citation>
    <scope>NUCLEOTIDE SEQUENCE</scope>
    <source>
        <strain evidence="3">JCM 3051</strain>
    </source>
</reference>
<dbReference type="Pfam" id="PF00497">
    <property type="entry name" value="SBP_bac_3"/>
    <property type="match status" value="1"/>
</dbReference>